<dbReference type="InterPro" id="IPR016167">
    <property type="entry name" value="FAD-bd_PCMH_sub1"/>
</dbReference>
<dbReference type="PANTHER" id="PTHR43716:SF1">
    <property type="entry name" value="D-2-HYDROXYGLUTARATE DEHYDROGENASE, MITOCHONDRIAL"/>
    <property type="match status" value="1"/>
</dbReference>
<dbReference type="EMBL" id="JABSTU010000001">
    <property type="protein sequence ID" value="KAH8042309.1"/>
    <property type="molecule type" value="Genomic_DNA"/>
</dbReference>
<comment type="caution">
    <text evidence="4">The sequence shown here is derived from an EMBL/GenBank/DDBJ whole genome shotgun (WGS) entry which is preliminary data.</text>
</comment>
<comment type="cofactor">
    <cofactor evidence="1">
        <name>FAD</name>
        <dbReference type="ChEBI" id="CHEBI:57692"/>
    </cofactor>
</comment>
<name>A0A9J6F8X7_RHIMP</name>
<dbReference type="GO" id="GO:0071949">
    <property type="term" value="F:FAD binding"/>
    <property type="evidence" value="ECO:0007669"/>
    <property type="project" value="InterPro"/>
</dbReference>
<keyword evidence="5" id="KW-1185">Reference proteome</keyword>
<feature type="domain" description="FAD-binding PCMH-type" evidence="3">
    <location>
        <begin position="1"/>
        <end position="94"/>
    </location>
</feature>
<dbReference type="InterPro" id="IPR036318">
    <property type="entry name" value="FAD-bd_PCMH-like_sf"/>
</dbReference>
<protein>
    <recommendedName>
        <fullName evidence="3">FAD-binding PCMH-type domain-containing protein</fullName>
    </recommendedName>
</protein>
<dbReference type="PROSITE" id="PS51387">
    <property type="entry name" value="FAD_PCMH"/>
    <property type="match status" value="1"/>
</dbReference>
<organism evidence="4 5">
    <name type="scientific">Rhipicephalus microplus</name>
    <name type="common">Cattle tick</name>
    <name type="synonym">Boophilus microplus</name>
    <dbReference type="NCBI Taxonomy" id="6941"/>
    <lineage>
        <taxon>Eukaryota</taxon>
        <taxon>Metazoa</taxon>
        <taxon>Ecdysozoa</taxon>
        <taxon>Arthropoda</taxon>
        <taxon>Chelicerata</taxon>
        <taxon>Arachnida</taxon>
        <taxon>Acari</taxon>
        <taxon>Parasitiformes</taxon>
        <taxon>Ixodida</taxon>
        <taxon>Ixodoidea</taxon>
        <taxon>Ixodidae</taxon>
        <taxon>Rhipicephalinae</taxon>
        <taxon>Rhipicephalus</taxon>
        <taxon>Boophilus</taxon>
    </lineage>
</organism>
<sequence>MAGSGAAVLLPRSTEEVSAVLSHCHSRRLAVCPQGGNTGLVGGSVPVFDELVLSTARMAKVNTIDPLSGEHLTAGVNRDVYNSIQRDPVKGPKF</sequence>
<dbReference type="SUPFAM" id="SSF56176">
    <property type="entry name" value="FAD-binding/transporter-associated domain-like"/>
    <property type="match status" value="1"/>
</dbReference>
<keyword evidence="2" id="KW-0560">Oxidoreductase</keyword>
<reference evidence="4" key="1">
    <citation type="journal article" date="2020" name="Cell">
        <title>Large-Scale Comparative Analyses of Tick Genomes Elucidate Their Genetic Diversity and Vector Capacities.</title>
        <authorList>
            <consortium name="Tick Genome and Microbiome Consortium (TIGMIC)"/>
            <person name="Jia N."/>
            <person name="Wang J."/>
            <person name="Shi W."/>
            <person name="Du L."/>
            <person name="Sun Y."/>
            <person name="Zhan W."/>
            <person name="Jiang J.F."/>
            <person name="Wang Q."/>
            <person name="Zhang B."/>
            <person name="Ji P."/>
            <person name="Bell-Sakyi L."/>
            <person name="Cui X.M."/>
            <person name="Yuan T.T."/>
            <person name="Jiang B.G."/>
            <person name="Yang W.F."/>
            <person name="Lam T.T."/>
            <person name="Chang Q.C."/>
            <person name="Ding S.J."/>
            <person name="Wang X.J."/>
            <person name="Zhu J.G."/>
            <person name="Ruan X.D."/>
            <person name="Zhao L."/>
            <person name="Wei J.T."/>
            <person name="Ye R.Z."/>
            <person name="Que T.C."/>
            <person name="Du C.H."/>
            <person name="Zhou Y.H."/>
            <person name="Cheng J.X."/>
            <person name="Dai P.F."/>
            <person name="Guo W.B."/>
            <person name="Han X.H."/>
            <person name="Huang E.J."/>
            <person name="Li L.F."/>
            <person name="Wei W."/>
            <person name="Gao Y.C."/>
            <person name="Liu J.Z."/>
            <person name="Shao H.Z."/>
            <person name="Wang X."/>
            <person name="Wang C.C."/>
            <person name="Yang T.C."/>
            <person name="Huo Q.B."/>
            <person name="Li W."/>
            <person name="Chen H.Y."/>
            <person name="Chen S.E."/>
            <person name="Zhou L.G."/>
            <person name="Ni X.B."/>
            <person name="Tian J.H."/>
            <person name="Sheng Y."/>
            <person name="Liu T."/>
            <person name="Pan Y.S."/>
            <person name="Xia L.Y."/>
            <person name="Li J."/>
            <person name="Zhao F."/>
            <person name="Cao W.C."/>
        </authorList>
    </citation>
    <scope>NUCLEOTIDE SEQUENCE</scope>
    <source>
        <strain evidence="4">Rmic-2018</strain>
    </source>
</reference>
<dbReference type="Pfam" id="PF01565">
    <property type="entry name" value="FAD_binding_4"/>
    <property type="match status" value="1"/>
</dbReference>
<dbReference type="AlphaFoldDB" id="A0A9J6F8X7"/>
<proteinExistence type="predicted"/>
<reference evidence="4" key="2">
    <citation type="submission" date="2021-09" db="EMBL/GenBank/DDBJ databases">
        <authorList>
            <person name="Jia N."/>
            <person name="Wang J."/>
            <person name="Shi W."/>
            <person name="Du L."/>
            <person name="Sun Y."/>
            <person name="Zhan W."/>
            <person name="Jiang J."/>
            <person name="Wang Q."/>
            <person name="Zhang B."/>
            <person name="Ji P."/>
            <person name="Sakyi L.B."/>
            <person name="Cui X."/>
            <person name="Yuan T."/>
            <person name="Jiang B."/>
            <person name="Yang W."/>
            <person name="Lam T.T.-Y."/>
            <person name="Chang Q."/>
            <person name="Ding S."/>
            <person name="Wang X."/>
            <person name="Zhu J."/>
            <person name="Ruan X."/>
            <person name="Zhao L."/>
            <person name="Wei J."/>
            <person name="Que T."/>
            <person name="Du C."/>
            <person name="Cheng J."/>
            <person name="Dai P."/>
            <person name="Han X."/>
            <person name="Huang E."/>
            <person name="Gao Y."/>
            <person name="Liu J."/>
            <person name="Shao H."/>
            <person name="Ye R."/>
            <person name="Li L."/>
            <person name="Wei W."/>
            <person name="Wang X."/>
            <person name="Wang C."/>
            <person name="Huo Q."/>
            <person name="Li W."/>
            <person name="Guo W."/>
            <person name="Chen H."/>
            <person name="Chen S."/>
            <person name="Zhou L."/>
            <person name="Zhou L."/>
            <person name="Ni X."/>
            <person name="Tian J."/>
            <person name="Zhou Y."/>
            <person name="Sheng Y."/>
            <person name="Liu T."/>
            <person name="Pan Y."/>
            <person name="Xia L."/>
            <person name="Li J."/>
            <person name="Zhao F."/>
            <person name="Cao W."/>
        </authorList>
    </citation>
    <scope>NUCLEOTIDE SEQUENCE</scope>
    <source>
        <strain evidence="4">Rmic-2018</strain>
        <tissue evidence="4">Larvae</tissue>
    </source>
</reference>
<dbReference type="GO" id="GO:0005739">
    <property type="term" value="C:mitochondrion"/>
    <property type="evidence" value="ECO:0007669"/>
    <property type="project" value="TreeGrafter"/>
</dbReference>
<dbReference type="GO" id="GO:0016491">
    <property type="term" value="F:oxidoreductase activity"/>
    <property type="evidence" value="ECO:0007669"/>
    <property type="project" value="UniProtKB-KW"/>
</dbReference>
<dbReference type="PANTHER" id="PTHR43716">
    <property type="entry name" value="D-2-HYDROXYGLUTARATE DEHYDROGENASE, MITOCHONDRIAL"/>
    <property type="match status" value="1"/>
</dbReference>
<dbReference type="Gene3D" id="3.30.43.10">
    <property type="entry name" value="Uridine Diphospho-n-acetylenolpyruvylglucosamine Reductase, domain 2"/>
    <property type="match status" value="1"/>
</dbReference>
<dbReference type="InterPro" id="IPR051264">
    <property type="entry name" value="FAD-oxidored/transferase_4"/>
</dbReference>
<evidence type="ECO:0000313" key="5">
    <source>
        <dbReference type="Proteomes" id="UP000821866"/>
    </source>
</evidence>
<evidence type="ECO:0000256" key="1">
    <source>
        <dbReference type="ARBA" id="ARBA00001974"/>
    </source>
</evidence>
<dbReference type="Proteomes" id="UP000821866">
    <property type="component" value="Chromosome 1"/>
</dbReference>
<evidence type="ECO:0000256" key="2">
    <source>
        <dbReference type="ARBA" id="ARBA00023002"/>
    </source>
</evidence>
<dbReference type="InterPro" id="IPR006094">
    <property type="entry name" value="Oxid_FAD_bind_N"/>
</dbReference>
<gene>
    <name evidence="4" type="ORF">HPB51_021393</name>
</gene>
<evidence type="ECO:0000259" key="3">
    <source>
        <dbReference type="PROSITE" id="PS51387"/>
    </source>
</evidence>
<accession>A0A9J6F8X7</accession>
<evidence type="ECO:0000313" key="4">
    <source>
        <dbReference type="EMBL" id="KAH8042309.1"/>
    </source>
</evidence>
<dbReference type="VEuPathDB" id="VectorBase:LOC119159354"/>
<dbReference type="InterPro" id="IPR016166">
    <property type="entry name" value="FAD-bd_PCMH"/>
</dbReference>